<proteinExistence type="inferred from homology"/>
<accession>A0A1H2PRT6</accession>
<dbReference type="STRING" id="1770053.SAMN05216551_10913"/>
<keyword evidence="6" id="KW-1185">Reference proteome</keyword>
<dbReference type="PANTHER" id="PTHR43115:SF4">
    <property type="entry name" value="DEHYDROGENASE_REDUCTASE SDR FAMILY MEMBER 11"/>
    <property type="match status" value="1"/>
</dbReference>
<gene>
    <name evidence="5" type="ORF">SAMN05216551_10913</name>
</gene>
<dbReference type="Gene3D" id="3.40.50.720">
    <property type="entry name" value="NAD(P)-binding Rossmann-like Domain"/>
    <property type="match status" value="1"/>
</dbReference>
<evidence type="ECO:0000256" key="3">
    <source>
        <dbReference type="RuleBase" id="RU000363"/>
    </source>
</evidence>
<organism evidence="5 6">
    <name type="scientific">Chitinasiproducens palmae</name>
    <dbReference type="NCBI Taxonomy" id="1770053"/>
    <lineage>
        <taxon>Bacteria</taxon>
        <taxon>Pseudomonadati</taxon>
        <taxon>Pseudomonadota</taxon>
        <taxon>Betaproteobacteria</taxon>
        <taxon>Burkholderiales</taxon>
        <taxon>Burkholderiaceae</taxon>
        <taxon>Chitinasiproducens</taxon>
    </lineage>
</organism>
<evidence type="ECO:0000313" key="6">
    <source>
        <dbReference type="Proteomes" id="UP000243719"/>
    </source>
</evidence>
<dbReference type="FunFam" id="3.40.50.720:FF:000047">
    <property type="entry name" value="NADP-dependent L-serine/L-allo-threonine dehydrogenase"/>
    <property type="match status" value="1"/>
</dbReference>
<protein>
    <recommendedName>
        <fullName evidence="4">Ketoreductase domain-containing protein</fullName>
    </recommendedName>
</protein>
<dbReference type="GO" id="GO:0016616">
    <property type="term" value="F:oxidoreductase activity, acting on the CH-OH group of donors, NAD or NADP as acceptor"/>
    <property type="evidence" value="ECO:0007669"/>
    <property type="project" value="UniProtKB-ARBA"/>
</dbReference>
<feature type="domain" description="Ketoreductase" evidence="4">
    <location>
        <begin position="24"/>
        <end position="207"/>
    </location>
</feature>
<dbReference type="EMBL" id="FNLO01000009">
    <property type="protein sequence ID" value="SDV49640.1"/>
    <property type="molecule type" value="Genomic_DNA"/>
</dbReference>
<reference evidence="6" key="1">
    <citation type="submission" date="2016-09" db="EMBL/GenBank/DDBJ databases">
        <authorList>
            <person name="Varghese N."/>
            <person name="Submissions S."/>
        </authorList>
    </citation>
    <scope>NUCLEOTIDE SEQUENCE [LARGE SCALE GENOMIC DNA]</scope>
    <source>
        <strain evidence="6">JS23</strain>
    </source>
</reference>
<dbReference type="PANTHER" id="PTHR43115">
    <property type="entry name" value="DEHYDROGENASE/REDUCTASE SDR FAMILY MEMBER 11"/>
    <property type="match status" value="1"/>
</dbReference>
<dbReference type="InterPro" id="IPR057326">
    <property type="entry name" value="KR_dom"/>
</dbReference>
<dbReference type="SMART" id="SM00822">
    <property type="entry name" value="PKS_KR"/>
    <property type="match status" value="1"/>
</dbReference>
<dbReference type="Pfam" id="PF00106">
    <property type="entry name" value="adh_short"/>
    <property type="match status" value="1"/>
</dbReference>
<dbReference type="InterPro" id="IPR002347">
    <property type="entry name" value="SDR_fam"/>
</dbReference>
<evidence type="ECO:0000256" key="1">
    <source>
        <dbReference type="ARBA" id="ARBA00006484"/>
    </source>
</evidence>
<dbReference type="SUPFAM" id="SSF51735">
    <property type="entry name" value="NAD(P)-binding Rossmann-fold domains"/>
    <property type="match status" value="1"/>
</dbReference>
<evidence type="ECO:0000313" key="5">
    <source>
        <dbReference type="EMBL" id="SDV49640.1"/>
    </source>
</evidence>
<dbReference type="InterPro" id="IPR020904">
    <property type="entry name" value="Sc_DH/Rdtase_CS"/>
</dbReference>
<sequence>MAQQQDSVREASAARSGVPGIAGKVVVITGASSGLGEASARLLAAQGASVVLGARRSDRLDALAEALRADGADVEVLRTDVTVASEVAALVEHARARFGRVDVMVNNAGVMAIAPLRKAMVDDWNTMIDVNLRGVLHGIAAALPVFQAQGSGHFVNISSVAGLKVFGGGAVYSATKFAVRAVSEGLRQEVGESIRTTIVSPGAIATELPAGTRHPSSAKAIAELYEIAIGPDAIARAIAYAIGQPPEVDVNEIVLRPTAQSS</sequence>
<dbReference type="OrthoDB" id="9810734at2"/>
<dbReference type="PROSITE" id="PS00061">
    <property type="entry name" value="ADH_SHORT"/>
    <property type="match status" value="1"/>
</dbReference>
<evidence type="ECO:0000256" key="2">
    <source>
        <dbReference type="ARBA" id="ARBA00023002"/>
    </source>
</evidence>
<name>A0A1H2PRT6_9BURK</name>
<keyword evidence="2" id="KW-0560">Oxidoreductase</keyword>
<dbReference type="Proteomes" id="UP000243719">
    <property type="component" value="Unassembled WGS sequence"/>
</dbReference>
<dbReference type="PRINTS" id="PR00081">
    <property type="entry name" value="GDHRDH"/>
</dbReference>
<dbReference type="AlphaFoldDB" id="A0A1H2PRT6"/>
<dbReference type="RefSeq" id="WP_091909993.1">
    <property type="nucleotide sequence ID" value="NZ_FNLO01000009.1"/>
</dbReference>
<evidence type="ECO:0000259" key="4">
    <source>
        <dbReference type="SMART" id="SM00822"/>
    </source>
</evidence>
<dbReference type="PRINTS" id="PR00080">
    <property type="entry name" value="SDRFAMILY"/>
</dbReference>
<comment type="similarity">
    <text evidence="1 3">Belongs to the short-chain dehydrogenases/reductases (SDR) family.</text>
</comment>
<dbReference type="InterPro" id="IPR036291">
    <property type="entry name" value="NAD(P)-bd_dom_sf"/>
</dbReference>